<reference evidence="2" key="1">
    <citation type="journal article" date="2005" name="Nature">
        <title>The map-based sequence of the rice genome.</title>
        <authorList>
            <consortium name="International rice genome sequencing project (IRGSP)"/>
            <person name="Matsumoto T."/>
            <person name="Wu J."/>
            <person name="Kanamori H."/>
            <person name="Katayose Y."/>
            <person name="Fujisawa M."/>
            <person name="Namiki N."/>
            <person name="Mizuno H."/>
            <person name="Yamamoto K."/>
            <person name="Antonio B.A."/>
            <person name="Baba T."/>
            <person name="Sakata K."/>
            <person name="Nagamura Y."/>
            <person name="Aoki H."/>
            <person name="Arikawa K."/>
            <person name="Arita K."/>
            <person name="Bito T."/>
            <person name="Chiden Y."/>
            <person name="Fujitsuka N."/>
            <person name="Fukunaka R."/>
            <person name="Hamada M."/>
            <person name="Harada C."/>
            <person name="Hayashi A."/>
            <person name="Hijishita S."/>
            <person name="Honda M."/>
            <person name="Hosokawa S."/>
            <person name="Ichikawa Y."/>
            <person name="Idonuma A."/>
            <person name="Iijima M."/>
            <person name="Ikeda M."/>
            <person name="Ikeno M."/>
            <person name="Ito K."/>
            <person name="Ito S."/>
            <person name="Ito T."/>
            <person name="Ito Y."/>
            <person name="Ito Y."/>
            <person name="Iwabuchi A."/>
            <person name="Kamiya K."/>
            <person name="Karasawa W."/>
            <person name="Kurita K."/>
            <person name="Katagiri S."/>
            <person name="Kikuta A."/>
            <person name="Kobayashi H."/>
            <person name="Kobayashi N."/>
            <person name="Machita K."/>
            <person name="Maehara T."/>
            <person name="Masukawa M."/>
            <person name="Mizubayashi T."/>
            <person name="Mukai Y."/>
            <person name="Nagasaki H."/>
            <person name="Nagata Y."/>
            <person name="Naito S."/>
            <person name="Nakashima M."/>
            <person name="Nakama Y."/>
            <person name="Nakamichi Y."/>
            <person name="Nakamura M."/>
            <person name="Meguro A."/>
            <person name="Negishi M."/>
            <person name="Ohta I."/>
            <person name="Ohta T."/>
            <person name="Okamoto M."/>
            <person name="Ono N."/>
            <person name="Saji S."/>
            <person name="Sakaguchi M."/>
            <person name="Sakai K."/>
            <person name="Shibata M."/>
            <person name="Shimokawa T."/>
            <person name="Song J."/>
            <person name="Takazaki Y."/>
            <person name="Terasawa K."/>
            <person name="Tsugane M."/>
            <person name="Tsuji K."/>
            <person name="Ueda S."/>
            <person name="Waki K."/>
            <person name="Yamagata H."/>
            <person name="Yamamoto M."/>
            <person name="Yamamoto S."/>
            <person name="Yamane H."/>
            <person name="Yoshiki S."/>
            <person name="Yoshihara R."/>
            <person name="Yukawa K."/>
            <person name="Zhong H."/>
            <person name="Yano M."/>
            <person name="Yuan Q."/>
            <person name="Ouyang S."/>
            <person name="Liu J."/>
            <person name="Jones K.M."/>
            <person name="Gansberger K."/>
            <person name="Moffat K."/>
            <person name="Hill J."/>
            <person name="Bera J."/>
            <person name="Fadrosh D."/>
            <person name="Jin S."/>
            <person name="Johri S."/>
            <person name="Kim M."/>
            <person name="Overton L."/>
            <person name="Reardon M."/>
            <person name="Tsitrin T."/>
            <person name="Vuong H."/>
            <person name="Weaver B."/>
            <person name="Ciecko A."/>
            <person name="Tallon L."/>
            <person name="Jackson J."/>
            <person name="Pai G."/>
            <person name="Aken S.V."/>
            <person name="Utterback T."/>
            <person name="Reidmuller S."/>
            <person name="Feldblyum T."/>
            <person name="Hsiao J."/>
            <person name="Zismann V."/>
            <person name="Iobst S."/>
            <person name="de Vazeille A.R."/>
            <person name="Buell C.R."/>
            <person name="Ying K."/>
            <person name="Li Y."/>
            <person name="Lu T."/>
            <person name="Huang Y."/>
            <person name="Zhao Q."/>
            <person name="Feng Q."/>
            <person name="Zhang L."/>
            <person name="Zhu J."/>
            <person name="Weng Q."/>
            <person name="Mu J."/>
            <person name="Lu Y."/>
            <person name="Fan D."/>
            <person name="Liu Y."/>
            <person name="Guan J."/>
            <person name="Zhang Y."/>
            <person name="Yu S."/>
            <person name="Liu X."/>
            <person name="Zhang Y."/>
            <person name="Hong G."/>
            <person name="Han B."/>
            <person name="Choisne N."/>
            <person name="Demange N."/>
            <person name="Orjeda G."/>
            <person name="Samain S."/>
            <person name="Cattolico L."/>
            <person name="Pelletier E."/>
            <person name="Couloux A."/>
            <person name="Segurens B."/>
            <person name="Wincker P."/>
            <person name="D'Hont A."/>
            <person name="Scarpelli C."/>
            <person name="Weissenbach J."/>
            <person name="Salanoubat M."/>
            <person name="Quetier F."/>
            <person name="Yu Y."/>
            <person name="Kim H.R."/>
            <person name="Rambo T."/>
            <person name="Currie J."/>
            <person name="Collura K."/>
            <person name="Luo M."/>
            <person name="Yang T."/>
            <person name="Ammiraju J.S.S."/>
            <person name="Engler F."/>
            <person name="Soderlund C."/>
            <person name="Wing R.A."/>
            <person name="Palmer L.E."/>
            <person name="de la Bastide M."/>
            <person name="Spiegel L."/>
            <person name="Nascimento L."/>
            <person name="Zutavern T."/>
            <person name="O'Shaughnessy A."/>
            <person name="Dike S."/>
            <person name="Dedhia N."/>
            <person name="Preston R."/>
            <person name="Balija V."/>
            <person name="McCombie W.R."/>
            <person name="Chow T."/>
            <person name="Chen H."/>
            <person name="Chung M."/>
            <person name="Chen C."/>
            <person name="Shaw J."/>
            <person name="Wu H."/>
            <person name="Hsiao K."/>
            <person name="Chao Y."/>
            <person name="Chu M."/>
            <person name="Cheng C."/>
            <person name="Hour A."/>
            <person name="Lee P."/>
            <person name="Lin S."/>
            <person name="Lin Y."/>
            <person name="Liou J."/>
            <person name="Liu S."/>
            <person name="Hsing Y."/>
            <person name="Raghuvanshi S."/>
            <person name="Mohanty A."/>
            <person name="Bharti A.K."/>
            <person name="Gaur A."/>
            <person name="Gupta V."/>
            <person name="Kumar D."/>
            <person name="Ravi V."/>
            <person name="Vij S."/>
            <person name="Kapur A."/>
            <person name="Khurana P."/>
            <person name="Khurana P."/>
            <person name="Khurana J.P."/>
            <person name="Tyagi A.K."/>
            <person name="Gaikwad K."/>
            <person name="Singh A."/>
            <person name="Dalal V."/>
            <person name="Srivastava S."/>
            <person name="Dixit A."/>
            <person name="Pal A.K."/>
            <person name="Ghazi I.A."/>
            <person name="Yadav M."/>
            <person name="Pandit A."/>
            <person name="Bhargava A."/>
            <person name="Sureshbabu K."/>
            <person name="Batra K."/>
            <person name="Sharma T.R."/>
            <person name="Mohapatra T."/>
            <person name="Singh N.K."/>
            <person name="Messing J."/>
            <person name="Nelson A.B."/>
            <person name="Fuks G."/>
            <person name="Kavchok S."/>
            <person name="Keizer G."/>
            <person name="Linton E."/>
            <person name="Llaca V."/>
            <person name="Song R."/>
            <person name="Tanyolac B."/>
            <person name="Young S."/>
            <person name="Ho-Il K."/>
            <person name="Hahn J.H."/>
            <person name="Sangsakoo G."/>
            <person name="Vanavichit A."/>
            <person name="de Mattos Luiz.A.T."/>
            <person name="Zimmer P.D."/>
            <person name="Malone G."/>
            <person name="Dellagostin O."/>
            <person name="de Oliveira A.C."/>
            <person name="Bevan M."/>
            <person name="Bancroft I."/>
            <person name="Minx P."/>
            <person name="Cordum H."/>
            <person name="Wilson R."/>
            <person name="Cheng Z."/>
            <person name="Jin W."/>
            <person name="Jiang J."/>
            <person name="Leong S.A."/>
            <person name="Iwama H."/>
            <person name="Gojobori T."/>
            <person name="Itoh T."/>
            <person name="Niimura Y."/>
            <person name="Fujii Y."/>
            <person name="Habara T."/>
            <person name="Sakai H."/>
            <person name="Sato Y."/>
            <person name="Wilson G."/>
            <person name="Kumar K."/>
            <person name="McCouch S."/>
            <person name="Juretic N."/>
            <person name="Hoen D."/>
            <person name="Wright S."/>
            <person name="Bruskiewich R."/>
            <person name="Bureau T."/>
            <person name="Miyao A."/>
            <person name="Hirochika H."/>
            <person name="Nishikawa T."/>
            <person name="Kadowaki K."/>
            <person name="Sugiura M."/>
            <person name="Burr B."/>
            <person name="Sasaki T."/>
        </authorList>
    </citation>
    <scope>NUCLEOTIDE SEQUENCE [LARGE SCALE GENOMIC DNA]</scope>
    <source>
        <strain evidence="2">cv. Nipponbare</strain>
    </source>
</reference>
<dbReference type="PANTHER" id="PTHR36478">
    <property type="entry name" value="OS04G0614237 PROTEIN-RELATED"/>
    <property type="match status" value="1"/>
</dbReference>
<dbReference type="AlphaFoldDB" id="Q7XTS9"/>
<evidence type="ECO:0000313" key="2">
    <source>
        <dbReference type="Proteomes" id="UP000000763"/>
    </source>
</evidence>
<name>Q7XTS9_ORYSJ</name>
<reference evidence="2" key="2">
    <citation type="journal article" date="2008" name="Nucleic Acids Res.">
        <title>The rice annotation project database (RAP-DB): 2008 update.</title>
        <authorList>
            <consortium name="The rice annotation project (RAP)"/>
        </authorList>
    </citation>
    <scope>GENOME REANNOTATION</scope>
    <source>
        <strain evidence="2">cv. Nipponbare</strain>
    </source>
</reference>
<sequence length="408" mass="46090">MAEETKVLLSLPRLERLIARGMWGEAIGYACRFLPRRPPSLPAQRTHLTAEAQTLLLFLHMHRCFADVVAGNETGAAWSDKHRRRYCLARVTGISSHAIAIRRIIQTFVLSDKIRESMDWGRVREKVVRVVRRLVHDTPELAGFLDLPGGMVKPHNVLPIGFGFRSKRHVRQQRRPRAYTIAQLYLEMKRCVPSSGQPDQGLSLEGLSDKARGWMAHILDSSLRAGCESSEHHQWRYPLRSSEKKGVHDSIVLQTKFGNMTSPEKNYGFSSLTNAGTYMHSSQEDCHTENYCQGFIPRKHQREELAPEEDIDPKRQHTTLTFGEASLSSPSGTLHVNSDELHAASELFWSAGCFLDEEDKTVDELLANAVGTFGAFFILLLLLPSQLRLFMSPKDIYVIAQLYLSPSA</sequence>
<proteinExistence type="predicted"/>
<dbReference type="PANTHER" id="PTHR36478:SF17">
    <property type="entry name" value="OS04G0614237 PROTEIN"/>
    <property type="match status" value="1"/>
</dbReference>
<dbReference type="EMBL" id="AL662950">
    <property type="protein sequence ID" value="CAD41786.2"/>
    <property type="molecule type" value="Genomic_DNA"/>
</dbReference>
<organism evidence="1 2">
    <name type="scientific">Oryza sativa subsp. japonica</name>
    <name type="common">Rice</name>
    <dbReference type="NCBI Taxonomy" id="39947"/>
    <lineage>
        <taxon>Eukaryota</taxon>
        <taxon>Viridiplantae</taxon>
        <taxon>Streptophyta</taxon>
        <taxon>Embryophyta</taxon>
        <taxon>Tracheophyta</taxon>
        <taxon>Spermatophyta</taxon>
        <taxon>Magnoliopsida</taxon>
        <taxon>Liliopsida</taxon>
        <taxon>Poales</taxon>
        <taxon>Poaceae</taxon>
        <taxon>BOP clade</taxon>
        <taxon>Oryzoideae</taxon>
        <taxon>Oryzeae</taxon>
        <taxon>Oryzinae</taxon>
        <taxon>Oryza</taxon>
        <taxon>Oryza sativa</taxon>
    </lineage>
</organism>
<gene>
    <name evidence="1" type="primary">OSJNBa0008M17.1</name>
</gene>
<dbReference type="Proteomes" id="UP000000763">
    <property type="component" value="Chromosome 4"/>
</dbReference>
<evidence type="ECO:0000313" key="1">
    <source>
        <dbReference type="EMBL" id="CAD41786.2"/>
    </source>
</evidence>
<accession>Q7XTS9</accession>
<protein>
    <submittedName>
        <fullName evidence="1">OSJNBa0008M17.1 protein</fullName>
    </submittedName>
</protein>